<keyword evidence="4" id="KW-1185">Reference proteome</keyword>
<feature type="region of interest" description="Disordered" evidence="1">
    <location>
        <begin position="25"/>
        <end position="51"/>
    </location>
</feature>
<evidence type="ECO:0000313" key="3">
    <source>
        <dbReference type="EMBL" id="KAF5379232.1"/>
    </source>
</evidence>
<sequence>MSAGMSAGAKAIKSFRIKQLKGLKPHISRHGPLPAPTKSLDAATPHRLPNPFIPYRNPVTGRWAPAKVSLRRQADLVKRAKESDTLYLLPPGPKVPRPSKLTPAEASVEAYKAFGGVPNQKLEVRHHNVLEQCWMNPVDWVGEPKVKEVAGAELGTRLYAAKKRMFKGHRWERIKEARESKKKILMRDMARRVRNYKAYYQKRKPNPLKASSSTKARKLPF</sequence>
<organism evidence="3 4">
    <name type="scientific">Tricholomella constricta</name>
    <dbReference type="NCBI Taxonomy" id="117010"/>
    <lineage>
        <taxon>Eukaryota</taxon>
        <taxon>Fungi</taxon>
        <taxon>Dikarya</taxon>
        <taxon>Basidiomycota</taxon>
        <taxon>Agaricomycotina</taxon>
        <taxon>Agaricomycetes</taxon>
        <taxon>Agaricomycetidae</taxon>
        <taxon>Agaricales</taxon>
        <taxon>Tricholomatineae</taxon>
        <taxon>Lyophyllaceae</taxon>
        <taxon>Tricholomella</taxon>
    </lineage>
</organism>
<reference evidence="3 4" key="1">
    <citation type="journal article" date="2020" name="ISME J.">
        <title>Uncovering the hidden diversity of litter-decomposition mechanisms in mushroom-forming fungi.</title>
        <authorList>
            <person name="Floudas D."/>
            <person name="Bentzer J."/>
            <person name="Ahren D."/>
            <person name="Johansson T."/>
            <person name="Persson P."/>
            <person name="Tunlid A."/>
        </authorList>
    </citation>
    <scope>NUCLEOTIDE SEQUENCE [LARGE SCALE GENOMIC DNA]</scope>
    <source>
        <strain evidence="3 4">CBS 661.87</strain>
    </source>
</reference>
<evidence type="ECO:0000256" key="1">
    <source>
        <dbReference type="SAM" id="MobiDB-lite"/>
    </source>
</evidence>
<proteinExistence type="predicted"/>
<evidence type="ECO:0000259" key="2">
    <source>
        <dbReference type="Pfam" id="PF18126"/>
    </source>
</evidence>
<dbReference type="InterPro" id="IPR040922">
    <property type="entry name" value="Ribosomal_mL59_dom"/>
</dbReference>
<evidence type="ECO:0000313" key="4">
    <source>
        <dbReference type="Proteomes" id="UP000565441"/>
    </source>
</evidence>
<dbReference type="InterPro" id="IPR037507">
    <property type="entry name" value="Ribosomal_mL59"/>
</dbReference>
<protein>
    <recommendedName>
        <fullName evidence="2">Large ribosomal subunit protein mL59 domain-containing protein</fullName>
    </recommendedName>
</protein>
<comment type="caution">
    <text evidence="3">The sequence shown here is derived from an EMBL/GenBank/DDBJ whole genome shotgun (WGS) entry which is preliminary data.</text>
</comment>
<dbReference type="GO" id="GO:0005762">
    <property type="term" value="C:mitochondrial large ribosomal subunit"/>
    <property type="evidence" value="ECO:0007669"/>
    <property type="project" value="InterPro"/>
</dbReference>
<accession>A0A8H5H9L7</accession>
<dbReference type="GO" id="GO:0003735">
    <property type="term" value="F:structural constituent of ribosome"/>
    <property type="evidence" value="ECO:0007669"/>
    <property type="project" value="InterPro"/>
</dbReference>
<dbReference type="AlphaFoldDB" id="A0A8H5H9L7"/>
<dbReference type="OrthoDB" id="18529at2759"/>
<gene>
    <name evidence="3" type="ORF">D9615_005862</name>
</gene>
<dbReference type="Pfam" id="PF18126">
    <property type="entry name" value="Mitoc_mL59"/>
    <property type="match status" value="1"/>
</dbReference>
<dbReference type="PANTHER" id="PTHR28041:SF1">
    <property type="entry name" value="LARGE RIBOSOMAL SUBUNIT PROTEIN ML59"/>
    <property type="match status" value="1"/>
</dbReference>
<feature type="domain" description="Large ribosomal subunit protein mL59" evidence="2">
    <location>
        <begin position="12"/>
        <end position="197"/>
    </location>
</feature>
<dbReference type="EMBL" id="JAACJP010000017">
    <property type="protein sequence ID" value="KAF5379232.1"/>
    <property type="molecule type" value="Genomic_DNA"/>
</dbReference>
<dbReference type="Proteomes" id="UP000565441">
    <property type="component" value="Unassembled WGS sequence"/>
</dbReference>
<name>A0A8H5H9L7_9AGAR</name>
<dbReference type="PANTHER" id="PTHR28041">
    <property type="entry name" value="54S RIBOSOMAL PROTEIN L25, MITOCHONDRIAL"/>
    <property type="match status" value="1"/>
</dbReference>